<evidence type="ECO:0000313" key="2">
    <source>
        <dbReference type="EMBL" id="OSD00452.1"/>
    </source>
</evidence>
<sequence>MRAGSFATGSSVSRETPSIVTTTPCIAASARTKHWTRTFDTVFTTPEGDEARLSSPSRTLAVSLRKTSRTMDAERSKPTREPTGDDSTRGVLPSSFIGTAECTRSSASKDALNSIFTTRFKFVRCVTAHAPTGHYHFR</sequence>
<dbReference type="Proteomes" id="UP000193067">
    <property type="component" value="Unassembled WGS sequence"/>
</dbReference>
<protein>
    <submittedName>
        <fullName evidence="2">Uncharacterized protein</fullName>
    </submittedName>
</protein>
<dbReference type="EMBL" id="KZ084118">
    <property type="protein sequence ID" value="OSD00452.1"/>
    <property type="molecule type" value="Genomic_DNA"/>
</dbReference>
<name>A0A1Y2IKJ6_TRAC3</name>
<keyword evidence="3" id="KW-1185">Reference proteome</keyword>
<accession>A0A1Y2IKJ6</accession>
<gene>
    <name evidence="2" type="ORF">PYCCODRAFT_1510402</name>
</gene>
<reference evidence="2 3" key="1">
    <citation type="journal article" date="2015" name="Biotechnol. Biofuels">
        <title>Enhanced degradation of softwood versus hardwood by the white-rot fungus Pycnoporus coccineus.</title>
        <authorList>
            <person name="Couturier M."/>
            <person name="Navarro D."/>
            <person name="Chevret D."/>
            <person name="Henrissat B."/>
            <person name="Piumi F."/>
            <person name="Ruiz-Duenas F.J."/>
            <person name="Martinez A.T."/>
            <person name="Grigoriev I.V."/>
            <person name="Riley R."/>
            <person name="Lipzen A."/>
            <person name="Berrin J.G."/>
            <person name="Master E.R."/>
            <person name="Rosso M.N."/>
        </authorList>
    </citation>
    <scope>NUCLEOTIDE SEQUENCE [LARGE SCALE GENOMIC DNA]</scope>
    <source>
        <strain evidence="2 3">BRFM310</strain>
    </source>
</reference>
<organism evidence="2 3">
    <name type="scientific">Trametes coccinea (strain BRFM310)</name>
    <name type="common">Pycnoporus coccineus</name>
    <dbReference type="NCBI Taxonomy" id="1353009"/>
    <lineage>
        <taxon>Eukaryota</taxon>
        <taxon>Fungi</taxon>
        <taxon>Dikarya</taxon>
        <taxon>Basidiomycota</taxon>
        <taxon>Agaricomycotina</taxon>
        <taxon>Agaricomycetes</taxon>
        <taxon>Polyporales</taxon>
        <taxon>Polyporaceae</taxon>
        <taxon>Trametes</taxon>
    </lineage>
</organism>
<evidence type="ECO:0000256" key="1">
    <source>
        <dbReference type="SAM" id="MobiDB-lite"/>
    </source>
</evidence>
<feature type="compositionally biased region" description="Basic and acidic residues" evidence="1">
    <location>
        <begin position="69"/>
        <end position="88"/>
    </location>
</feature>
<dbReference type="AlphaFoldDB" id="A0A1Y2IKJ6"/>
<feature type="region of interest" description="Disordered" evidence="1">
    <location>
        <begin position="47"/>
        <end position="92"/>
    </location>
</feature>
<proteinExistence type="predicted"/>
<evidence type="ECO:0000313" key="3">
    <source>
        <dbReference type="Proteomes" id="UP000193067"/>
    </source>
</evidence>